<sequence>MIIGVILRNFKNFRNQHYIPIAMNNNSSWLIGENGVGKSSILQALDVVLNRTDINRLDINNDARSLGFETREPFIVPIFLIRKDRFRSNSFTYKALDVISDITWQLESEDFNSMQRTIAEKFISHRNILELNYSSKDYFLIPLGVIKEKANEAPRSYMSIFESIEDYHSRIDELIPDGSSPNTQKNHFKNTSNRLLDNIKDIYNYIYLPAEITTSEYSKIESELLQSLLGENLQQRISKIIKKSDINEINRHLNDFVDQLSYKLDGQYQFKRPTQRQNSFTQRHMISKIIETYFSDKILHYIDNINRDTPVHNLSSGEKRKALLDLAIGFLKDNPKKTQQATILAVDEPELSLHATSCFKQFEKIKKISEIGIQTICTTHWYGFLPAAMSGSATYVSPNQALIKCLNLEYYRDELSTLVKESKGSYLDTLEVKSNHDLVQSIITSITSQNNYNWILCEGRTDKLYIESHLKFENLENKNIIVLSVGGSFALKDIYSYLILALKDRKPAIKGKVFCLLDTDQSYDKFDTSDSISQVRIRRLLLRDDLSDADLLKTTDNRVSPPTEIEDVLSGIIFHKTLHRLYKKGDNRFSFIENINTLPSNVAAGILDLTTSQKLIIKRYFEESGNKTKFCQEYTNALFDINEKYTPSWLTEIISFFNSK</sequence>
<dbReference type="InterPro" id="IPR051396">
    <property type="entry name" value="Bact_Antivir_Def_Nuclease"/>
</dbReference>
<evidence type="ECO:0000259" key="1">
    <source>
        <dbReference type="Pfam" id="PF13175"/>
    </source>
</evidence>
<proteinExistence type="predicted"/>
<comment type="caution">
    <text evidence="2">The sequence shown here is derived from an EMBL/GenBank/DDBJ whole genome shotgun (WGS) entry which is preliminary data.</text>
</comment>
<gene>
    <name evidence="2" type="ORF">G8L60_002292</name>
</gene>
<accession>A0A743BWG8</accession>
<dbReference type="SUPFAM" id="SSF52540">
    <property type="entry name" value="P-loop containing nucleoside triphosphate hydrolases"/>
    <property type="match status" value="1"/>
</dbReference>
<organism evidence="2">
    <name type="scientific">Salmonella enterica</name>
    <name type="common">Salmonella choleraesuis</name>
    <dbReference type="NCBI Taxonomy" id="28901"/>
    <lineage>
        <taxon>Bacteria</taxon>
        <taxon>Pseudomonadati</taxon>
        <taxon>Pseudomonadota</taxon>
        <taxon>Gammaproteobacteria</taxon>
        <taxon>Enterobacterales</taxon>
        <taxon>Enterobacteriaceae</taxon>
        <taxon>Salmonella</taxon>
    </lineage>
</organism>
<dbReference type="InterPro" id="IPR041685">
    <property type="entry name" value="AAA_GajA/Old/RecF-like"/>
</dbReference>
<protein>
    <submittedName>
        <fullName evidence="2">AAA family ATPase</fullName>
    </submittedName>
</protein>
<dbReference type="PANTHER" id="PTHR43581">
    <property type="entry name" value="ATP/GTP PHOSPHATASE"/>
    <property type="match status" value="1"/>
</dbReference>
<dbReference type="PANTHER" id="PTHR43581:SF4">
    <property type="entry name" value="ATP_GTP PHOSPHATASE"/>
    <property type="match status" value="1"/>
</dbReference>
<dbReference type="InterPro" id="IPR027417">
    <property type="entry name" value="P-loop_NTPase"/>
</dbReference>
<feature type="domain" description="Endonuclease GajA/Old nuclease/RecF-like AAA" evidence="1">
    <location>
        <begin position="1"/>
        <end position="380"/>
    </location>
</feature>
<name>A0A743BWG8_SALER</name>
<dbReference type="EMBL" id="DAAUHX010000005">
    <property type="protein sequence ID" value="HAF1772779.1"/>
    <property type="molecule type" value="Genomic_DNA"/>
</dbReference>
<dbReference type="AlphaFoldDB" id="A0A743BWG8"/>
<reference evidence="2" key="2">
    <citation type="submission" date="2020-02" db="EMBL/GenBank/DDBJ databases">
        <authorList>
            <consortium name="NCBI Pathogen Detection Project"/>
        </authorList>
    </citation>
    <scope>NUCLEOTIDE SEQUENCE</scope>
    <source>
        <strain evidence="2">MA.CK_07/00001533</strain>
    </source>
</reference>
<evidence type="ECO:0000313" key="2">
    <source>
        <dbReference type="EMBL" id="HAF1772779.1"/>
    </source>
</evidence>
<dbReference type="Gene3D" id="3.40.50.300">
    <property type="entry name" value="P-loop containing nucleotide triphosphate hydrolases"/>
    <property type="match status" value="2"/>
</dbReference>
<reference evidence="2" key="1">
    <citation type="journal article" date="2018" name="Genome Biol.">
        <title>SKESA: strategic k-mer extension for scrupulous assemblies.</title>
        <authorList>
            <person name="Souvorov A."/>
            <person name="Agarwala R."/>
            <person name="Lipman D.J."/>
        </authorList>
    </citation>
    <scope>NUCLEOTIDE SEQUENCE</scope>
    <source>
        <strain evidence="2">MA.CK_07/00001533</strain>
    </source>
</reference>
<dbReference type="Pfam" id="PF13175">
    <property type="entry name" value="AAA_15"/>
    <property type="match status" value="1"/>
</dbReference>